<name>A0A4R8GPR8_9FIRM</name>
<reference evidence="6 7" key="1">
    <citation type="submission" date="2019-03" db="EMBL/GenBank/DDBJ databases">
        <title>Subsurface microbial communities from deep shales in Ohio and West Virginia, USA.</title>
        <authorList>
            <person name="Wrighton K."/>
        </authorList>
    </citation>
    <scope>NUCLEOTIDE SEQUENCE [LARGE SCALE GENOMIC DNA]</scope>
    <source>
        <strain evidence="6 7">MSL 6dP</strain>
    </source>
</reference>
<protein>
    <recommendedName>
        <fullName evidence="1">Stage 0 sporulation protein A homolog</fullName>
    </recommendedName>
</protein>
<sequence>MSKRILVADDSKTVRSSVKYTLTKEGYDVILAENGQDALDKLAENSSLNERPKMIITDVNMPKMDGITFTKEVKKDRNFKFIPILILTTESQDKMKEEGKQAGAAGWLVKPFNPEQLIGVVKKFVR</sequence>
<evidence type="ECO:0000313" key="7">
    <source>
        <dbReference type="Proteomes" id="UP000295832"/>
    </source>
</evidence>
<organism evidence="6 7">
    <name type="scientific">Orenia marismortui</name>
    <dbReference type="NCBI Taxonomy" id="46469"/>
    <lineage>
        <taxon>Bacteria</taxon>
        <taxon>Bacillati</taxon>
        <taxon>Bacillota</taxon>
        <taxon>Clostridia</taxon>
        <taxon>Halanaerobiales</taxon>
        <taxon>Halobacteroidaceae</taxon>
        <taxon>Orenia</taxon>
    </lineage>
</organism>
<dbReference type="EMBL" id="SOEG01000035">
    <property type="protein sequence ID" value="TDX47826.1"/>
    <property type="molecule type" value="Genomic_DNA"/>
</dbReference>
<evidence type="ECO:0000259" key="5">
    <source>
        <dbReference type="PROSITE" id="PS50110"/>
    </source>
</evidence>
<evidence type="ECO:0000256" key="3">
    <source>
        <dbReference type="ARBA" id="ARBA00024867"/>
    </source>
</evidence>
<feature type="domain" description="Response regulatory" evidence="5">
    <location>
        <begin position="4"/>
        <end position="125"/>
    </location>
</feature>
<dbReference type="InterPro" id="IPR001789">
    <property type="entry name" value="Sig_transdc_resp-reg_receiver"/>
</dbReference>
<evidence type="ECO:0000256" key="2">
    <source>
        <dbReference type="ARBA" id="ARBA00022553"/>
    </source>
</evidence>
<dbReference type="Pfam" id="PF00072">
    <property type="entry name" value="Response_reg"/>
    <property type="match status" value="1"/>
</dbReference>
<dbReference type="PANTHER" id="PTHR44591:SF25">
    <property type="entry name" value="CHEMOTAXIS TWO-COMPONENT RESPONSE REGULATOR"/>
    <property type="match status" value="1"/>
</dbReference>
<keyword evidence="2 4" id="KW-0597">Phosphoprotein</keyword>
<evidence type="ECO:0000313" key="6">
    <source>
        <dbReference type="EMBL" id="TDX47826.1"/>
    </source>
</evidence>
<dbReference type="InterPro" id="IPR011006">
    <property type="entry name" value="CheY-like_superfamily"/>
</dbReference>
<comment type="function">
    <text evidence="3">May play the central regulatory role in sporulation. It may be an element of the effector pathway responsible for the activation of sporulation genes in response to nutritional stress. Spo0A may act in concert with spo0H (a sigma factor) to control the expression of some genes that are critical to the sporulation process.</text>
</comment>
<dbReference type="InterPro" id="IPR050595">
    <property type="entry name" value="Bact_response_regulator"/>
</dbReference>
<gene>
    <name evidence="6" type="ORF">C7959_13515</name>
</gene>
<dbReference type="RefSeq" id="WP_134118496.1">
    <property type="nucleotide sequence ID" value="NZ_SOEG01000035.1"/>
</dbReference>
<feature type="modified residue" description="4-aspartylphosphate" evidence="4">
    <location>
        <position position="58"/>
    </location>
</feature>
<dbReference type="STRING" id="926561.GCA_000379025_00010"/>
<proteinExistence type="predicted"/>
<evidence type="ECO:0000256" key="1">
    <source>
        <dbReference type="ARBA" id="ARBA00018672"/>
    </source>
</evidence>
<dbReference type="PROSITE" id="PS50110">
    <property type="entry name" value="RESPONSE_REGULATORY"/>
    <property type="match status" value="1"/>
</dbReference>
<keyword evidence="7" id="KW-1185">Reference proteome</keyword>
<comment type="caution">
    <text evidence="6">The sequence shown here is derived from an EMBL/GenBank/DDBJ whole genome shotgun (WGS) entry which is preliminary data.</text>
</comment>
<dbReference type="Gene3D" id="3.40.50.2300">
    <property type="match status" value="1"/>
</dbReference>
<dbReference type="AlphaFoldDB" id="A0A4R8GPR8"/>
<dbReference type="GO" id="GO:0000160">
    <property type="term" value="P:phosphorelay signal transduction system"/>
    <property type="evidence" value="ECO:0007669"/>
    <property type="project" value="InterPro"/>
</dbReference>
<accession>A0A4R8GPR8</accession>
<dbReference type="PANTHER" id="PTHR44591">
    <property type="entry name" value="STRESS RESPONSE REGULATOR PROTEIN 1"/>
    <property type="match status" value="1"/>
</dbReference>
<dbReference type="SMART" id="SM00448">
    <property type="entry name" value="REC"/>
    <property type="match status" value="1"/>
</dbReference>
<dbReference type="Proteomes" id="UP000295832">
    <property type="component" value="Unassembled WGS sequence"/>
</dbReference>
<evidence type="ECO:0000256" key="4">
    <source>
        <dbReference type="PROSITE-ProRule" id="PRU00169"/>
    </source>
</evidence>
<dbReference type="SUPFAM" id="SSF52172">
    <property type="entry name" value="CheY-like"/>
    <property type="match status" value="1"/>
</dbReference>